<name>A0A4D6KYK3_VIGUN</name>
<gene>
    <name evidence="2" type="ORF">DEO72_LG2g2484</name>
</gene>
<accession>A0A4D6KYK3</accession>
<reference evidence="2 3" key="1">
    <citation type="submission" date="2019-04" db="EMBL/GenBank/DDBJ databases">
        <title>An improved genome assembly and genetic linkage map for asparagus bean, Vigna unguiculata ssp. sesquipedialis.</title>
        <authorList>
            <person name="Xia Q."/>
            <person name="Zhang R."/>
            <person name="Dong Y."/>
        </authorList>
    </citation>
    <scope>NUCLEOTIDE SEQUENCE [LARGE SCALE GENOMIC DNA]</scope>
    <source>
        <tissue evidence="2">Leaf</tissue>
    </source>
</reference>
<evidence type="ECO:0000256" key="1">
    <source>
        <dbReference type="SAM" id="MobiDB-lite"/>
    </source>
</evidence>
<feature type="compositionally biased region" description="Basic and acidic residues" evidence="1">
    <location>
        <begin position="61"/>
        <end position="72"/>
    </location>
</feature>
<evidence type="ECO:0000313" key="3">
    <source>
        <dbReference type="Proteomes" id="UP000501690"/>
    </source>
</evidence>
<proteinExistence type="predicted"/>
<feature type="region of interest" description="Disordered" evidence="1">
    <location>
        <begin position="61"/>
        <end position="83"/>
    </location>
</feature>
<dbReference type="Proteomes" id="UP000501690">
    <property type="component" value="Linkage Group LG2"/>
</dbReference>
<dbReference type="EMBL" id="CP039346">
    <property type="protein sequence ID" value="QCD82150.1"/>
    <property type="molecule type" value="Genomic_DNA"/>
</dbReference>
<dbReference type="AlphaFoldDB" id="A0A4D6KYK3"/>
<keyword evidence="3" id="KW-1185">Reference proteome</keyword>
<evidence type="ECO:0000313" key="2">
    <source>
        <dbReference type="EMBL" id="QCD82150.1"/>
    </source>
</evidence>
<organism evidence="2 3">
    <name type="scientific">Vigna unguiculata</name>
    <name type="common">Cowpea</name>
    <dbReference type="NCBI Taxonomy" id="3917"/>
    <lineage>
        <taxon>Eukaryota</taxon>
        <taxon>Viridiplantae</taxon>
        <taxon>Streptophyta</taxon>
        <taxon>Embryophyta</taxon>
        <taxon>Tracheophyta</taxon>
        <taxon>Spermatophyta</taxon>
        <taxon>Magnoliopsida</taxon>
        <taxon>eudicotyledons</taxon>
        <taxon>Gunneridae</taxon>
        <taxon>Pentapetalae</taxon>
        <taxon>rosids</taxon>
        <taxon>fabids</taxon>
        <taxon>Fabales</taxon>
        <taxon>Fabaceae</taxon>
        <taxon>Papilionoideae</taxon>
        <taxon>50 kb inversion clade</taxon>
        <taxon>NPAAA clade</taxon>
        <taxon>indigoferoid/millettioid clade</taxon>
        <taxon>Phaseoleae</taxon>
        <taxon>Vigna</taxon>
    </lineage>
</organism>
<protein>
    <submittedName>
        <fullName evidence="2">Uncharacterized protein</fullName>
    </submittedName>
</protein>
<sequence length="141" mass="16531">MHHPFKILTPTPIQQNTRKTVKRISKERRVFFDCEISNEGVGGRRDWLTWRPWWLGKEHAEVSTEETNPRVKERNRRSRPAANAGKARLWWVLWRLFVVAIDFEEEGSSPYRTMTVPVVEQGATEQPTNASKKITDVQNFV</sequence>